<feature type="transmembrane region" description="Helical" evidence="6">
    <location>
        <begin position="100"/>
        <end position="123"/>
    </location>
</feature>
<keyword evidence="4 6" id="KW-1133">Transmembrane helix</keyword>
<protein>
    <recommendedName>
        <fullName evidence="9">UNC93-like protein</fullName>
    </recommendedName>
</protein>
<dbReference type="InterPro" id="IPR036259">
    <property type="entry name" value="MFS_trans_sf"/>
</dbReference>
<organism evidence="7 8">
    <name type="scientific">Patella caerulea</name>
    <name type="common">Rayed Mediterranean limpet</name>
    <dbReference type="NCBI Taxonomy" id="87958"/>
    <lineage>
        <taxon>Eukaryota</taxon>
        <taxon>Metazoa</taxon>
        <taxon>Spiralia</taxon>
        <taxon>Lophotrochozoa</taxon>
        <taxon>Mollusca</taxon>
        <taxon>Gastropoda</taxon>
        <taxon>Patellogastropoda</taxon>
        <taxon>Patelloidea</taxon>
        <taxon>Patellidae</taxon>
        <taxon>Patella</taxon>
    </lineage>
</organism>
<feature type="transmembrane region" description="Helical" evidence="6">
    <location>
        <begin position="45"/>
        <end position="66"/>
    </location>
</feature>
<evidence type="ECO:0000256" key="6">
    <source>
        <dbReference type="SAM" id="Phobius"/>
    </source>
</evidence>
<feature type="transmembrane region" description="Helical" evidence="6">
    <location>
        <begin position="204"/>
        <end position="227"/>
    </location>
</feature>
<gene>
    <name evidence="7" type="ORF">SNE40_006510</name>
</gene>
<dbReference type="InterPro" id="IPR051951">
    <property type="entry name" value="UNC-93_regulatory"/>
</dbReference>
<dbReference type="SUPFAM" id="SSF103473">
    <property type="entry name" value="MFS general substrate transporter"/>
    <property type="match status" value="1"/>
</dbReference>
<evidence type="ECO:0000313" key="7">
    <source>
        <dbReference type="EMBL" id="KAK6183948.1"/>
    </source>
</evidence>
<evidence type="ECO:0000313" key="8">
    <source>
        <dbReference type="Proteomes" id="UP001347796"/>
    </source>
</evidence>
<reference evidence="7 8" key="1">
    <citation type="submission" date="2024-01" db="EMBL/GenBank/DDBJ databases">
        <title>The genome of the rayed Mediterranean limpet Patella caerulea (Linnaeus, 1758).</title>
        <authorList>
            <person name="Anh-Thu Weber A."/>
            <person name="Halstead-Nussloch G."/>
        </authorList>
    </citation>
    <scope>NUCLEOTIDE SEQUENCE [LARGE SCALE GENOMIC DNA]</scope>
    <source>
        <strain evidence="7">AATW-2023a</strain>
        <tissue evidence="7">Whole specimen</tissue>
    </source>
</reference>
<feature type="transmembrane region" description="Helical" evidence="6">
    <location>
        <begin position="410"/>
        <end position="431"/>
    </location>
</feature>
<comment type="caution">
    <text evidence="7">The sequence shown here is derived from an EMBL/GenBank/DDBJ whole genome shotgun (WGS) entry which is preliminary data.</text>
</comment>
<keyword evidence="5 6" id="KW-0472">Membrane</keyword>
<evidence type="ECO:0000256" key="1">
    <source>
        <dbReference type="ARBA" id="ARBA00004141"/>
    </source>
</evidence>
<evidence type="ECO:0000256" key="5">
    <source>
        <dbReference type="ARBA" id="ARBA00023136"/>
    </source>
</evidence>
<dbReference type="Pfam" id="PF05978">
    <property type="entry name" value="UNC-93"/>
    <property type="match status" value="1"/>
</dbReference>
<evidence type="ECO:0008006" key="9">
    <source>
        <dbReference type="Google" id="ProtNLM"/>
    </source>
</evidence>
<keyword evidence="3 6" id="KW-0812">Transmembrane</keyword>
<comment type="similarity">
    <text evidence="2">Belongs to the unc-93 family.</text>
</comment>
<feature type="transmembrane region" description="Helical" evidence="6">
    <location>
        <begin position="319"/>
        <end position="339"/>
    </location>
</feature>
<feature type="transmembrane region" description="Helical" evidence="6">
    <location>
        <begin position="78"/>
        <end position="94"/>
    </location>
</feature>
<feature type="transmembrane region" description="Helical" evidence="6">
    <location>
        <begin position="345"/>
        <end position="363"/>
    </location>
</feature>
<dbReference type="Gene3D" id="1.20.1250.20">
    <property type="entry name" value="MFS general substrate transporter like domains"/>
    <property type="match status" value="2"/>
</dbReference>
<feature type="transmembrane region" description="Helical" evidence="6">
    <location>
        <begin position="280"/>
        <end position="312"/>
    </location>
</feature>
<dbReference type="GO" id="GO:0016020">
    <property type="term" value="C:membrane"/>
    <property type="evidence" value="ECO:0007669"/>
    <property type="project" value="UniProtKB-SubCell"/>
</dbReference>
<evidence type="ECO:0000256" key="4">
    <source>
        <dbReference type="ARBA" id="ARBA00022989"/>
    </source>
</evidence>
<dbReference type="PANTHER" id="PTHR19444">
    <property type="entry name" value="UNC-93 RELATED"/>
    <property type="match status" value="1"/>
</dbReference>
<dbReference type="AlphaFoldDB" id="A0AAN8K0E4"/>
<accession>A0AAN8K0E4</accession>
<feature type="transmembrane region" description="Helical" evidence="6">
    <location>
        <begin position="12"/>
        <end position="33"/>
    </location>
</feature>
<evidence type="ECO:0000256" key="3">
    <source>
        <dbReference type="ARBA" id="ARBA00022692"/>
    </source>
</evidence>
<name>A0AAN8K0E4_PATCE</name>
<sequence length="454" mass="50024">MDDNENRLPERPLRDTLVLSFAFMAIFTSYMTIQSLQSSLNQEAGLGIISLACVYGAFVVSGISAASCIKIVGAKRSLVIGWVVHTLYVASNFYPTWGTLIPSSMLLGGVTGPIWTSLGLYLAANSDAYSRIKNEGMHSALSKLNGIFFMCMELTHVIGNLISSSVLRQSSNIDNANNVTKTCGAEDCPVAANHTIIEQPDKNVVYILLGFFLLCDIFGLCLTVFLLPNLKSRKSNQQTLLKSLVSCCTTLADKKVMLLIPLFFSQSMNQGLLLTEFTKAYISCSLGVSMVGFIMACYGGSTAIFAILIGYLAQYTGRYFLFVVAMCADMTMLLVFYFWKPNEHQLYLFFIIPCIGALSEAIYQAQFNSLVSILFKEKIDSAFANYYTAKALGYTATFITGVFMCLRIRLIIAVTLVVIGFLGYVGSEFLYSKTKLLQNRKDDNYASSDEQMGL</sequence>
<keyword evidence="8" id="KW-1185">Reference proteome</keyword>
<feature type="transmembrane region" description="Helical" evidence="6">
    <location>
        <begin position="384"/>
        <end position="404"/>
    </location>
</feature>
<evidence type="ECO:0000256" key="2">
    <source>
        <dbReference type="ARBA" id="ARBA00009172"/>
    </source>
</evidence>
<proteinExistence type="inferred from homology"/>
<dbReference type="InterPro" id="IPR010291">
    <property type="entry name" value="Ion_channel_UNC-93"/>
</dbReference>
<dbReference type="PANTHER" id="PTHR19444:SF13">
    <property type="entry name" value="PROTEIN UNC-93 HOMOLOG A"/>
    <property type="match status" value="1"/>
</dbReference>
<dbReference type="Proteomes" id="UP001347796">
    <property type="component" value="Unassembled WGS sequence"/>
</dbReference>
<comment type="subcellular location">
    <subcellularLocation>
        <location evidence="1">Membrane</location>
        <topology evidence="1">Multi-pass membrane protein</topology>
    </subcellularLocation>
</comment>
<dbReference type="EMBL" id="JAZGQO010000006">
    <property type="protein sequence ID" value="KAK6183948.1"/>
    <property type="molecule type" value="Genomic_DNA"/>
</dbReference>